<dbReference type="AlphaFoldDB" id="A0A5P8WEK6"/>
<protein>
    <submittedName>
        <fullName evidence="1">Uncharacterized protein</fullName>
    </submittedName>
</protein>
<dbReference type="Proteomes" id="UP000326678">
    <property type="component" value="Chromosome Gxm2"/>
</dbReference>
<reference evidence="1 2" key="1">
    <citation type="submission" date="2019-10" db="EMBL/GenBank/DDBJ databases">
        <title>Genomic and transcriptomic insights into the perfect genentic adaptation of a filamentous nitrogen-fixing cyanobacterium to rice fields.</title>
        <authorList>
            <person name="Chen Z."/>
        </authorList>
    </citation>
    <scope>NUCLEOTIDE SEQUENCE [LARGE SCALE GENOMIC DNA]</scope>
    <source>
        <strain evidence="1">CCNUC1</strain>
    </source>
</reference>
<proteinExistence type="predicted"/>
<evidence type="ECO:0000313" key="1">
    <source>
        <dbReference type="EMBL" id="QFS51001.1"/>
    </source>
</evidence>
<keyword evidence="2" id="KW-1185">Reference proteome</keyword>
<gene>
    <name evidence="1" type="ORF">GXM_08495</name>
</gene>
<evidence type="ECO:0000313" key="2">
    <source>
        <dbReference type="Proteomes" id="UP000326678"/>
    </source>
</evidence>
<dbReference type="KEGG" id="nsh:GXM_08495"/>
<organism evidence="1 2">
    <name type="scientific">Nostoc sphaeroides CCNUC1</name>
    <dbReference type="NCBI Taxonomy" id="2653204"/>
    <lineage>
        <taxon>Bacteria</taxon>
        <taxon>Bacillati</taxon>
        <taxon>Cyanobacteriota</taxon>
        <taxon>Cyanophyceae</taxon>
        <taxon>Nostocales</taxon>
        <taxon>Nostocaceae</taxon>
        <taxon>Nostoc</taxon>
    </lineage>
</organism>
<name>A0A5P8WEK6_9NOSO</name>
<sequence>MKLVNAPSKTIFYSIDQDISEETVDFIVSELEARRSFRESNLEKLAALIKSDKKPEYGICEHLNIPIQSDLEVLSS</sequence>
<dbReference type="EMBL" id="CP045227">
    <property type="protein sequence ID" value="QFS51001.1"/>
    <property type="molecule type" value="Genomic_DNA"/>
</dbReference>
<dbReference type="RefSeq" id="WP_152591720.1">
    <property type="nucleotide sequence ID" value="NZ_CP045227.1"/>
</dbReference>
<accession>A0A5P8WEK6</accession>